<dbReference type="Proteomes" id="UP000673394">
    <property type="component" value="Unassembled WGS sequence"/>
</dbReference>
<dbReference type="InterPro" id="IPR011009">
    <property type="entry name" value="Kinase-like_dom_sf"/>
</dbReference>
<dbReference type="RefSeq" id="WP_210662082.1">
    <property type="nucleotide sequence ID" value="NZ_JAGKSP010000011.1"/>
</dbReference>
<organism evidence="1 2">
    <name type="scientific">Paenibacillus lignilyticus</name>
    <dbReference type="NCBI Taxonomy" id="1172615"/>
    <lineage>
        <taxon>Bacteria</taxon>
        <taxon>Bacillati</taxon>
        <taxon>Bacillota</taxon>
        <taxon>Bacilli</taxon>
        <taxon>Bacillales</taxon>
        <taxon>Paenibacillaceae</taxon>
        <taxon>Paenibacillus</taxon>
    </lineage>
</organism>
<comment type="caution">
    <text evidence="1">The sequence shown here is derived from an EMBL/GenBank/DDBJ whole genome shotgun (WGS) entry which is preliminary data.</text>
</comment>
<protein>
    <submittedName>
        <fullName evidence="1">Uncharacterized protein</fullName>
    </submittedName>
</protein>
<dbReference type="EMBL" id="JAGKSP010000011">
    <property type="protein sequence ID" value="MBP3965559.1"/>
    <property type="molecule type" value="Genomic_DNA"/>
</dbReference>
<evidence type="ECO:0000313" key="2">
    <source>
        <dbReference type="Proteomes" id="UP000673394"/>
    </source>
</evidence>
<reference evidence="1 2" key="1">
    <citation type="submission" date="2021-04" db="EMBL/GenBank/DDBJ databases">
        <title>Paenibacillus sp. DLE-14 whole genome sequence.</title>
        <authorList>
            <person name="Ham Y.J."/>
        </authorList>
    </citation>
    <scope>NUCLEOTIDE SEQUENCE [LARGE SCALE GENOMIC DNA]</scope>
    <source>
        <strain evidence="1 2">DLE-14</strain>
    </source>
</reference>
<accession>A0ABS5CIB7</accession>
<sequence>MIAQHDPDYAVTAFIEGRMLEKDDLKNESIRNMIMERLKRIHRMEGQGRICSPYTCSAWRWSLPRPDRGLTESATKACPSTISQALSVSI</sequence>
<evidence type="ECO:0000313" key="1">
    <source>
        <dbReference type="EMBL" id="MBP3965559.1"/>
    </source>
</evidence>
<gene>
    <name evidence="1" type="ORF">I8J30_22860</name>
</gene>
<dbReference type="SUPFAM" id="SSF56112">
    <property type="entry name" value="Protein kinase-like (PK-like)"/>
    <property type="match status" value="1"/>
</dbReference>
<proteinExistence type="predicted"/>
<name>A0ABS5CIB7_9BACL</name>
<keyword evidence="2" id="KW-1185">Reference proteome</keyword>